<comment type="caution">
    <text evidence="7">The sequence shown here is derived from an EMBL/GenBank/DDBJ whole genome shotgun (WGS) entry which is preliminary data.</text>
</comment>
<dbReference type="GO" id="GO:0005886">
    <property type="term" value="C:plasma membrane"/>
    <property type="evidence" value="ECO:0007669"/>
    <property type="project" value="UniProtKB-SubCell"/>
</dbReference>
<dbReference type="GO" id="GO:0055085">
    <property type="term" value="P:transmembrane transport"/>
    <property type="evidence" value="ECO:0007669"/>
    <property type="project" value="InterPro"/>
</dbReference>
<evidence type="ECO:0000256" key="3">
    <source>
        <dbReference type="ARBA" id="ARBA00022989"/>
    </source>
</evidence>
<keyword evidence="4 5" id="KW-0472">Membrane</keyword>
<feature type="transmembrane region" description="Helical" evidence="5">
    <location>
        <begin position="104"/>
        <end position="130"/>
    </location>
</feature>
<dbReference type="SUPFAM" id="SSF161098">
    <property type="entry name" value="MetI-like"/>
    <property type="match status" value="1"/>
</dbReference>
<dbReference type="PANTHER" id="PTHR43759:SF1">
    <property type="entry name" value="GLUCOSE IMPORT SYSTEM PERMEASE PROTEIN GLCT"/>
    <property type="match status" value="1"/>
</dbReference>
<feature type="transmembrane region" description="Helical" evidence="5">
    <location>
        <begin position="70"/>
        <end position="92"/>
    </location>
</feature>
<keyword evidence="2 5" id="KW-0812">Transmembrane</keyword>
<sequence length="285" mass="32131">MGRKRTKLDLSYLPGIALIAVVILGGFIKSIIISFGFYKEIGISEFTTKYYREILTSKGFLNSLFFTFKFAAISSILAVIIGLFMAYGIYFYKKKSSFSLNIPMIIPHMIVVVILLNLFSEAGLFSRILANLGIIDSPHKFVPLFYTKSAIGIILVYIFKGAPFAAVVFLNGINKIGMEQFSAARNLGATESYAFYHIYYKRVKSSLLKVLLILFTFSMSSYEVPYLIGPTTPRAIAVKSYIEFTQNDFIYKPYSLAYNVILGLIGIVTVIVFLMLEFKDDEDFI</sequence>
<comment type="similarity">
    <text evidence="5">Belongs to the binding-protein-dependent transport system permease family.</text>
</comment>
<gene>
    <name evidence="7" type="ORF">HMPREF9225_1018</name>
</gene>
<dbReference type="InterPro" id="IPR000515">
    <property type="entry name" value="MetI-like"/>
</dbReference>
<comment type="subcellular location">
    <subcellularLocation>
        <location evidence="5">Cell membrane</location>
        <topology evidence="5">Multi-pass membrane protein</topology>
    </subcellularLocation>
    <subcellularLocation>
        <location evidence="1">Membrane</location>
        <topology evidence="1">Multi-pass membrane protein</topology>
    </subcellularLocation>
</comment>
<dbReference type="PANTHER" id="PTHR43759">
    <property type="entry name" value="TREHALOSE TRANSPORT SYSTEM PERMEASE PROTEIN SUGA"/>
    <property type="match status" value="1"/>
</dbReference>
<keyword evidence="3 5" id="KW-1133">Transmembrane helix</keyword>
<dbReference type="InterPro" id="IPR035906">
    <property type="entry name" value="MetI-like_sf"/>
</dbReference>
<dbReference type="Gene3D" id="1.10.3720.10">
    <property type="entry name" value="MetI-like"/>
    <property type="match status" value="1"/>
</dbReference>
<name>E0NLH9_9FIRM</name>
<dbReference type="InterPro" id="IPR052730">
    <property type="entry name" value="Sugar_ABC_transporter"/>
</dbReference>
<feature type="transmembrane region" description="Helical" evidence="5">
    <location>
        <begin position="207"/>
        <end position="228"/>
    </location>
</feature>
<dbReference type="PROSITE" id="PS50928">
    <property type="entry name" value="ABC_TM1"/>
    <property type="match status" value="1"/>
</dbReference>
<feature type="transmembrane region" description="Helical" evidence="5">
    <location>
        <begin position="12"/>
        <end position="38"/>
    </location>
</feature>
<dbReference type="AlphaFoldDB" id="E0NLH9"/>
<protein>
    <submittedName>
        <fullName evidence="7">ABC transporter, permease protein</fullName>
    </submittedName>
</protein>
<evidence type="ECO:0000313" key="7">
    <source>
        <dbReference type="EMBL" id="EFM25369.1"/>
    </source>
</evidence>
<evidence type="ECO:0000256" key="4">
    <source>
        <dbReference type="ARBA" id="ARBA00023136"/>
    </source>
</evidence>
<dbReference type="HOGENOM" id="CLU_016047_18_4_9"/>
<feature type="transmembrane region" description="Helical" evidence="5">
    <location>
        <begin position="150"/>
        <end position="170"/>
    </location>
</feature>
<dbReference type="CDD" id="cd06261">
    <property type="entry name" value="TM_PBP2"/>
    <property type="match status" value="1"/>
</dbReference>
<dbReference type="Pfam" id="PF00528">
    <property type="entry name" value="BPD_transp_1"/>
    <property type="match status" value="1"/>
</dbReference>
<dbReference type="eggNOG" id="COG1176">
    <property type="taxonomic scope" value="Bacteria"/>
</dbReference>
<dbReference type="EMBL" id="AEEH01000039">
    <property type="protein sequence ID" value="EFM25369.1"/>
    <property type="molecule type" value="Genomic_DNA"/>
</dbReference>
<evidence type="ECO:0000313" key="8">
    <source>
        <dbReference type="Proteomes" id="UP000003280"/>
    </source>
</evidence>
<keyword evidence="5" id="KW-0813">Transport</keyword>
<feature type="domain" description="ABC transmembrane type-1" evidence="6">
    <location>
        <begin position="64"/>
        <end position="273"/>
    </location>
</feature>
<keyword evidence="8" id="KW-1185">Reference proteome</keyword>
<feature type="transmembrane region" description="Helical" evidence="5">
    <location>
        <begin position="256"/>
        <end position="276"/>
    </location>
</feature>
<dbReference type="STRING" id="862517.HMPREF9225_1018"/>
<accession>E0NLH9</accession>
<dbReference type="OrthoDB" id="9785836at2"/>
<evidence type="ECO:0000256" key="1">
    <source>
        <dbReference type="ARBA" id="ARBA00004141"/>
    </source>
</evidence>
<dbReference type="RefSeq" id="WP_008901832.1">
    <property type="nucleotide sequence ID" value="NZ_GL397071.1"/>
</dbReference>
<evidence type="ECO:0000256" key="5">
    <source>
        <dbReference type="RuleBase" id="RU363032"/>
    </source>
</evidence>
<organism evidence="7 8">
    <name type="scientific">Peptoniphilus duerdenii ATCC BAA-1640</name>
    <dbReference type="NCBI Taxonomy" id="862517"/>
    <lineage>
        <taxon>Bacteria</taxon>
        <taxon>Bacillati</taxon>
        <taxon>Bacillota</taxon>
        <taxon>Tissierellia</taxon>
        <taxon>Tissierellales</taxon>
        <taxon>Peptoniphilaceae</taxon>
        <taxon>Peptoniphilus</taxon>
    </lineage>
</organism>
<evidence type="ECO:0000259" key="6">
    <source>
        <dbReference type="PROSITE" id="PS50928"/>
    </source>
</evidence>
<evidence type="ECO:0000256" key="2">
    <source>
        <dbReference type="ARBA" id="ARBA00022692"/>
    </source>
</evidence>
<proteinExistence type="inferred from homology"/>
<reference evidence="7 8" key="1">
    <citation type="submission" date="2010-07" db="EMBL/GenBank/DDBJ databases">
        <authorList>
            <person name="Muzny D."/>
            <person name="Qin X."/>
            <person name="Deng J."/>
            <person name="Jiang H."/>
            <person name="Liu Y."/>
            <person name="Qu J."/>
            <person name="Song X.-Z."/>
            <person name="Zhang L."/>
            <person name="Thornton R."/>
            <person name="Coyle M."/>
            <person name="Francisco L."/>
            <person name="Jackson L."/>
            <person name="Javaid M."/>
            <person name="Korchina V."/>
            <person name="Kovar C."/>
            <person name="Mata R."/>
            <person name="Mathew T."/>
            <person name="Ngo R."/>
            <person name="Nguyen L."/>
            <person name="Nguyen N."/>
            <person name="Okwuonu G."/>
            <person name="Ongeri F."/>
            <person name="Pham C."/>
            <person name="Simmons D."/>
            <person name="Wilczek-Boney K."/>
            <person name="Hale W."/>
            <person name="Jakkamsetti A."/>
            <person name="Pham P."/>
            <person name="Ruth R."/>
            <person name="San Lucas F."/>
            <person name="Warren J."/>
            <person name="Zhang J."/>
            <person name="Zhao Z."/>
            <person name="Zhou C."/>
            <person name="Zhu D."/>
            <person name="Lee S."/>
            <person name="Bess C."/>
            <person name="Blankenburg K."/>
            <person name="Forbes L."/>
            <person name="Fu Q."/>
            <person name="Gubbala S."/>
            <person name="Hirani K."/>
            <person name="Jayaseelan J.C."/>
            <person name="Lara F."/>
            <person name="Munidasa M."/>
            <person name="Palculict T."/>
            <person name="Patil S."/>
            <person name="Pu L.-L."/>
            <person name="Saada N."/>
            <person name="Tang L."/>
            <person name="Weissenberger G."/>
            <person name="Zhu Y."/>
            <person name="Hemphill L."/>
            <person name="Shang Y."/>
            <person name="Youmans B."/>
            <person name="Ayvaz T."/>
            <person name="Ross M."/>
            <person name="Santibanez J."/>
            <person name="Aqrawi P."/>
            <person name="Gross S."/>
            <person name="Joshi V."/>
            <person name="Fowler G."/>
            <person name="Nazareth L."/>
            <person name="Reid J."/>
            <person name="Worley K."/>
            <person name="Petrosino J."/>
            <person name="Highlander S."/>
            <person name="Gibbs R."/>
        </authorList>
    </citation>
    <scope>NUCLEOTIDE SEQUENCE [LARGE SCALE GENOMIC DNA]</scope>
    <source>
        <strain evidence="7 8">ATCC BAA-1640</strain>
    </source>
</reference>
<dbReference type="Proteomes" id="UP000003280">
    <property type="component" value="Unassembled WGS sequence"/>
</dbReference>